<feature type="transmembrane region" description="Helical" evidence="4">
    <location>
        <begin position="349"/>
        <end position="371"/>
    </location>
</feature>
<keyword evidence="7" id="KW-1185">Reference proteome</keyword>
<feature type="transmembrane region" description="Helical" evidence="4">
    <location>
        <begin position="237"/>
        <end position="257"/>
    </location>
</feature>
<dbReference type="InterPro" id="IPR036259">
    <property type="entry name" value="MFS_trans_sf"/>
</dbReference>
<dbReference type="CDD" id="cd17477">
    <property type="entry name" value="MFS_YcaD_like"/>
    <property type="match status" value="1"/>
</dbReference>
<evidence type="ECO:0000256" key="4">
    <source>
        <dbReference type="SAM" id="Phobius"/>
    </source>
</evidence>
<reference evidence="6 7" key="1">
    <citation type="submission" date="2018-06" db="EMBL/GenBank/DDBJ databases">
        <title>Genomic Encyclopedia of Type Strains, Phase IV (KMG-IV): sequencing the most valuable type-strain genomes for metagenomic binning, comparative biology and taxonomic classification.</title>
        <authorList>
            <person name="Goeker M."/>
        </authorList>
    </citation>
    <scope>NUCLEOTIDE SEQUENCE [LARGE SCALE GENOMIC DNA]</scope>
    <source>
        <strain evidence="6 7">DSM 26720</strain>
    </source>
</reference>
<dbReference type="PROSITE" id="PS50850">
    <property type="entry name" value="MFS"/>
    <property type="match status" value="1"/>
</dbReference>
<dbReference type="RefSeq" id="WP_245412688.1">
    <property type="nucleotide sequence ID" value="NZ_JBHEEY010000022.1"/>
</dbReference>
<dbReference type="Proteomes" id="UP000249453">
    <property type="component" value="Unassembled WGS sequence"/>
</dbReference>
<dbReference type="GO" id="GO:0005886">
    <property type="term" value="C:plasma membrane"/>
    <property type="evidence" value="ECO:0007669"/>
    <property type="project" value="TreeGrafter"/>
</dbReference>
<proteinExistence type="predicted"/>
<evidence type="ECO:0000313" key="7">
    <source>
        <dbReference type="Proteomes" id="UP000249453"/>
    </source>
</evidence>
<dbReference type="InterPro" id="IPR047200">
    <property type="entry name" value="MFS_YcaD-like"/>
</dbReference>
<dbReference type="Pfam" id="PF07690">
    <property type="entry name" value="MFS_1"/>
    <property type="match status" value="1"/>
</dbReference>
<keyword evidence="3 4" id="KW-0472">Membrane</keyword>
<dbReference type="InterPro" id="IPR011701">
    <property type="entry name" value="MFS"/>
</dbReference>
<evidence type="ECO:0000313" key="6">
    <source>
        <dbReference type="EMBL" id="RAK25587.1"/>
    </source>
</evidence>
<feature type="transmembrane region" description="Helical" evidence="4">
    <location>
        <begin position="289"/>
        <end position="312"/>
    </location>
</feature>
<dbReference type="AlphaFoldDB" id="A0A364JRQ8"/>
<feature type="transmembrane region" description="Helical" evidence="4">
    <location>
        <begin position="73"/>
        <end position="96"/>
    </location>
</feature>
<dbReference type="SUPFAM" id="SSF103473">
    <property type="entry name" value="MFS general substrate transporter"/>
    <property type="match status" value="1"/>
</dbReference>
<dbReference type="Gene3D" id="1.20.1250.20">
    <property type="entry name" value="MFS general substrate transporter like domains"/>
    <property type="match status" value="2"/>
</dbReference>
<evidence type="ECO:0000256" key="3">
    <source>
        <dbReference type="ARBA" id="ARBA00023136"/>
    </source>
</evidence>
<keyword evidence="1 4" id="KW-0812">Transmembrane</keyword>
<evidence type="ECO:0000256" key="2">
    <source>
        <dbReference type="ARBA" id="ARBA00022989"/>
    </source>
</evidence>
<name>A0A364JRQ8_9HYPH</name>
<evidence type="ECO:0000259" key="5">
    <source>
        <dbReference type="PROSITE" id="PS50850"/>
    </source>
</evidence>
<feature type="transmembrane region" description="Helical" evidence="4">
    <location>
        <begin position="324"/>
        <end position="343"/>
    </location>
</feature>
<sequence>MTRPDMTTFVVVLTAAIFGLTYGLSAPLIALELVDAGYSGTIVGANSAMHAIGVLLIAPLLPGLSLRLGFRKLATGALLLAGVLFTLFPVVPAFLLWFPLRAALGAASETLLVVSETWLNQITSEAKRGRTIAIYIAALSTGMALGPAILALVGRQQSLAFLIGAGLALIACLALVLGHPRDVMPERDDSGSPFHYLKLVPVAVAAAALNAGLETAGLSLLPVYAVNLGWPEKSATILLTILLTGSIVLQLPIGWLGDRISRPMLIIFLASFSACSAMIWPIALAHPWFAYPLLFVWGGAFAGIYTMVIAALGDHYNGGELVSIYALLSVAWGTGALFGPLLGGLAMEYSLHGLAILAAISCASFAIFATIHGRKRQSSGRLGSSELEL</sequence>
<accession>A0A364JRQ8</accession>
<organism evidence="6 7">
    <name type="scientific">Falsochrobactrum ovis</name>
    <dbReference type="NCBI Taxonomy" id="1293442"/>
    <lineage>
        <taxon>Bacteria</taxon>
        <taxon>Pseudomonadati</taxon>
        <taxon>Pseudomonadota</taxon>
        <taxon>Alphaproteobacteria</taxon>
        <taxon>Hyphomicrobiales</taxon>
        <taxon>Brucellaceae</taxon>
        <taxon>Falsochrobactrum</taxon>
    </lineage>
</organism>
<feature type="transmembrane region" description="Helical" evidence="4">
    <location>
        <begin position="264"/>
        <end position="283"/>
    </location>
</feature>
<feature type="transmembrane region" description="Helical" evidence="4">
    <location>
        <begin position="159"/>
        <end position="178"/>
    </location>
</feature>
<dbReference type="InterPro" id="IPR020846">
    <property type="entry name" value="MFS_dom"/>
</dbReference>
<dbReference type="GO" id="GO:0022857">
    <property type="term" value="F:transmembrane transporter activity"/>
    <property type="evidence" value="ECO:0007669"/>
    <property type="project" value="InterPro"/>
</dbReference>
<feature type="domain" description="Major facilitator superfamily (MFS) profile" evidence="5">
    <location>
        <begin position="7"/>
        <end position="376"/>
    </location>
</feature>
<dbReference type="PANTHER" id="PTHR23521">
    <property type="entry name" value="TRANSPORTER MFS SUPERFAMILY"/>
    <property type="match status" value="1"/>
</dbReference>
<feature type="transmembrane region" description="Helical" evidence="4">
    <location>
        <begin position="132"/>
        <end position="153"/>
    </location>
</feature>
<comment type="caution">
    <text evidence="6">The sequence shown here is derived from an EMBL/GenBank/DDBJ whole genome shotgun (WGS) entry which is preliminary data.</text>
</comment>
<evidence type="ECO:0000256" key="1">
    <source>
        <dbReference type="ARBA" id="ARBA00022692"/>
    </source>
</evidence>
<dbReference type="EMBL" id="QLMK01000022">
    <property type="protein sequence ID" value="RAK25587.1"/>
    <property type="molecule type" value="Genomic_DNA"/>
</dbReference>
<gene>
    <name evidence="6" type="ORF">C7374_1224</name>
</gene>
<protein>
    <submittedName>
        <fullName evidence="6">Putative MFS family arabinose efflux permease</fullName>
    </submittedName>
</protein>
<keyword evidence="2 4" id="KW-1133">Transmembrane helix</keyword>
<feature type="transmembrane region" description="Helical" evidence="4">
    <location>
        <begin position="41"/>
        <end position="61"/>
    </location>
</feature>
<dbReference type="PANTHER" id="PTHR23521:SF3">
    <property type="entry name" value="MFS TRANSPORTER"/>
    <property type="match status" value="1"/>
</dbReference>